<reference evidence="2" key="1">
    <citation type="submission" date="2023-08" db="EMBL/GenBank/DDBJ databases">
        <title>Black Yeasts Isolated from many extreme environments.</title>
        <authorList>
            <person name="Coleine C."/>
            <person name="Stajich J.E."/>
            <person name="Selbmann L."/>
        </authorList>
    </citation>
    <scope>NUCLEOTIDE SEQUENCE</scope>
    <source>
        <strain evidence="2">CCFEE 5810</strain>
    </source>
</reference>
<dbReference type="PANTHER" id="PTHR47843:SF5">
    <property type="entry name" value="BTB_POZ DOMAIN PROTEIN"/>
    <property type="match status" value="1"/>
</dbReference>
<feature type="domain" description="BTB" evidence="1">
    <location>
        <begin position="21"/>
        <end position="103"/>
    </location>
</feature>
<evidence type="ECO:0000313" key="2">
    <source>
        <dbReference type="EMBL" id="KAK5707796.1"/>
    </source>
</evidence>
<gene>
    <name evidence="2" type="ORF">LTR97_000334</name>
</gene>
<dbReference type="EMBL" id="JAVRQU010000001">
    <property type="protein sequence ID" value="KAK5707796.1"/>
    <property type="molecule type" value="Genomic_DNA"/>
</dbReference>
<dbReference type="AlphaFoldDB" id="A0AAN7WIS7"/>
<protein>
    <recommendedName>
        <fullName evidence="1">BTB domain-containing protein</fullName>
    </recommendedName>
</protein>
<dbReference type="InterPro" id="IPR011333">
    <property type="entry name" value="SKP1/BTB/POZ_sf"/>
</dbReference>
<sequence length="260" mass="29087">MDPTRVLKNGFRKLRDLEVFTDLTIICGRQSYKVHKALVCAQSGYFHKMCCNSPYQASHVTITLGRLDDQCSYLSDAAKGHDDEKAVEQMIDFFYGLSDPVPEDSENRLNAYAQLFAVAVKYHVPGLRKVAVEGFDQVCESLCSDGGDLNDFAKAIEFVYTTTRSNVRELRTIVERLLDAEPHLLEEESIKEAVDSVPGFAHALLQKAYGLRKPCGESDRPQVSGSRCAYGMECQLEECWQCGLKHRGCSGQCPQLSQEL</sequence>
<dbReference type="SUPFAM" id="SSF54695">
    <property type="entry name" value="POZ domain"/>
    <property type="match status" value="1"/>
</dbReference>
<dbReference type="PANTHER" id="PTHR47843">
    <property type="entry name" value="BTB DOMAIN-CONTAINING PROTEIN-RELATED"/>
    <property type="match status" value="1"/>
</dbReference>
<dbReference type="CDD" id="cd18186">
    <property type="entry name" value="BTB_POZ_ZBTB_KLHL-like"/>
    <property type="match status" value="1"/>
</dbReference>
<dbReference type="InterPro" id="IPR000210">
    <property type="entry name" value="BTB/POZ_dom"/>
</dbReference>
<proteinExistence type="predicted"/>
<comment type="caution">
    <text evidence="2">The sequence shown here is derived from an EMBL/GenBank/DDBJ whole genome shotgun (WGS) entry which is preliminary data.</text>
</comment>
<dbReference type="Pfam" id="PF00651">
    <property type="entry name" value="BTB"/>
    <property type="match status" value="1"/>
</dbReference>
<accession>A0AAN7WIS7</accession>
<name>A0AAN7WIS7_9PEZI</name>
<dbReference type="Proteomes" id="UP001310594">
    <property type="component" value="Unassembled WGS sequence"/>
</dbReference>
<dbReference type="SMART" id="SM00225">
    <property type="entry name" value="BTB"/>
    <property type="match status" value="1"/>
</dbReference>
<dbReference type="Gene3D" id="3.30.710.10">
    <property type="entry name" value="Potassium Channel Kv1.1, Chain A"/>
    <property type="match status" value="1"/>
</dbReference>
<evidence type="ECO:0000313" key="3">
    <source>
        <dbReference type="Proteomes" id="UP001310594"/>
    </source>
</evidence>
<dbReference type="PROSITE" id="PS50097">
    <property type="entry name" value="BTB"/>
    <property type="match status" value="1"/>
</dbReference>
<organism evidence="2 3">
    <name type="scientific">Elasticomyces elasticus</name>
    <dbReference type="NCBI Taxonomy" id="574655"/>
    <lineage>
        <taxon>Eukaryota</taxon>
        <taxon>Fungi</taxon>
        <taxon>Dikarya</taxon>
        <taxon>Ascomycota</taxon>
        <taxon>Pezizomycotina</taxon>
        <taxon>Dothideomycetes</taxon>
        <taxon>Dothideomycetidae</taxon>
        <taxon>Mycosphaerellales</taxon>
        <taxon>Teratosphaeriaceae</taxon>
        <taxon>Elasticomyces</taxon>
    </lineage>
</organism>
<evidence type="ECO:0000259" key="1">
    <source>
        <dbReference type="PROSITE" id="PS50097"/>
    </source>
</evidence>